<evidence type="ECO:0000313" key="2">
    <source>
        <dbReference type="Proteomes" id="UP000836841"/>
    </source>
</evidence>
<dbReference type="AlphaFoldDB" id="A0AAU9RX60"/>
<evidence type="ECO:0000313" key="1">
    <source>
        <dbReference type="EMBL" id="CAH2052793.1"/>
    </source>
</evidence>
<gene>
    <name evidence="1" type="ORF">TAV2_LOCUS11223</name>
</gene>
<sequence>MRRKNKNEEKEAEVFFPVDGECSGRISAVNPSKSDGLEVTTYLSKDAISRRILGNCSDSEIRECLHESHRDDIHVFATEENEFIFLKNFVTATDINLNEDPNFTSHFY</sequence>
<accession>A0AAU9RX60</accession>
<dbReference type="EMBL" id="OU466859">
    <property type="protein sequence ID" value="CAH2052793.1"/>
    <property type="molecule type" value="Genomic_DNA"/>
</dbReference>
<keyword evidence="2" id="KW-1185">Reference proteome</keyword>
<name>A0AAU9RX60_THLAR</name>
<proteinExistence type="predicted"/>
<reference evidence="1 2" key="1">
    <citation type="submission" date="2022-03" db="EMBL/GenBank/DDBJ databases">
        <authorList>
            <person name="Nunn A."/>
            <person name="Chopra R."/>
            <person name="Nunn A."/>
            <person name="Contreras Garrido A."/>
        </authorList>
    </citation>
    <scope>NUCLEOTIDE SEQUENCE [LARGE SCALE GENOMIC DNA]</scope>
</reference>
<dbReference type="Proteomes" id="UP000836841">
    <property type="component" value="Chromosome 3"/>
</dbReference>
<protein>
    <submittedName>
        <fullName evidence="1">Uncharacterized protein</fullName>
    </submittedName>
</protein>
<organism evidence="1 2">
    <name type="scientific">Thlaspi arvense</name>
    <name type="common">Field penny-cress</name>
    <dbReference type="NCBI Taxonomy" id="13288"/>
    <lineage>
        <taxon>Eukaryota</taxon>
        <taxon>Viridiplantae</taxon>
        <taxon>Streptophyta</taxon>
        <taxon>Embryophyta</taxon>
        <taxon>Tracheophyta</taxon>
        <taxon>Spermatophyta</taxon>
        <taxon>Magnoliopsida</taxon>
        <taxon>eudicotyledons</taxon>
        <taxon>Gunneridae</taxon>
        <taxon>Pentapetalae</taxon>
        <taxon>rosids</taxon>
        <taxon>malvids</taxon>
        <taxon>Brassicales</taxon>
        <taxon>Brassicaceae</taxon>
        <taxon>Thlaspideae</taxon>
        <taxon>Thlaspi</taxon>
    </lineage>
</organism>